<name>A0A016RWA8_9BILA</name>
<accession>A0A016RWA8</accession>
<proteinExistence type="predicted"/>
<dbReference type="AlphaFoldDB" id="A0A016RWA8"/>
<feature type="region of interest" description="Disordered" evidence="1">
    <location>
        <begin position="77"/>
        <end position="103"/>
    </location>
</feature>
<reference evidence="3" key="1">
    <citation type="journal article" date="2015" name="Nat. Genet.">
        <title>The genome and transcriptome of the zoonotic hookworm Ancylostoma ceylanicum identify infection-specific gene families.</title>
        <authorList>
            <person name="Schwarz E.M."/>
            <person name="Hu Y."/>
            <person name="Antoshechkin I."/>
            <person name="Miller M.M."/>
            <person name="Sternberg P.W."/>
            <person name="Aroian R.V."/>
        </authorList>
    </citation>
    <scope>NUCLEOTIDE SEQUENCE</scope>
    <source>
        <strain evidence="3">HY135</strain>
    </source>
</reference>
<feature type="compositionally biased region" description="Acidic residues" evidence="1">
    <location>
        <begin position="87"/>
        <end position="96"/>
    </location>
</feature>
<evidence type="ECO:0000256" key="1">
    <source>
        <dbReference type="SAM" id="MobiDB-lite"/>
    </source>
</evidence>
<dbReference type="EMBL" id="JARK01001699">
    <property type="protein sequence ID" value="EYB82274.1"/>
    <property type="molecule type" value="Genomic_DNA"/>
</dbReference>
<dbReference type="Proteomes" id="UP000024635">
    <property type="component" value="Unassembled WGS sequence"/>
</dbReference>
<keyword evidence="3" id="KW-1185">Reference proteome</keyword>
<sequence>MSRNSKECVTGYSYMSDAEIDYWRTKYSLLEEQFTIQKNRNEELEERLLHMVEKVESEKKQLADEIDALTRKLEHLTKKAGSTENGGVDELDEPEDPAMTVPHGGVQLLRTSERKVVLGTRVGDSASQGIKGYHHFPVLAFEEGLIYGFRWVKGSVVKIV</sequence>
<protein>
    <submittedName>
        <fullName evidence="2">Uncharacterized protein</fullName>
    </submittedName>
</protein>
<gene>
    <name evidence="2" type="primary">Acey_s0363.g3531</name>
    <name evidence="2" type="ORF">Y032_0363g3531</name>
</gene>
<dbReference type="OrthoDB" id="5822666at2759"/>
<evidence type="ECO:0000313" key="2">
    <source>
        <dbReference type="EMBL" id="EYB82274.1"/>
    </source>
</evidence>
<organism evidence="2 3">
    <name type="scientific">Ancylostoma ceylanicum</name>
    <dbReference type="NCBI Taxonomy" id="53326"/>
    <lineage>
        <taxon>Eukaryota</taxon>
        <taxon>Metazoa</taxon>
        <taxon>Ecdysozoa</taxon>
        <taxon>Nematoda</taxon>
        <taxon>Chromadorea</taxon>
        <taxon>Rhabditida</taxon>
        <taxon>Rhabditina</taxon>
        <taxon>Rhabditomorpha</taxon>
        <taxon>Strongyloidea</taxon>
        <taxon>Ancylostomatidae</taxon>
        <taxon>Ancylostomatinae</taxon>
        <taxon>Ancylostoma</taxon>
    </lineage>
</organism>
<comment type="caution">
    <text evidence="2">The sequence shown here is derived from an EMBL/GenBank/DDBJ whole genome shotgun (WGS) entry which is preliminary data.</text>
</comment>
<dbReference type="STRING" id="53326.A0A016RWA8"/>
<evidence type="ECO:0000313" key="3">
    <source>
        <dbReference type="Proteomes" id="UP000024635"/>
    </source>
</evidence>